<dbReference type="AlphaFoldDB" id="A0A0L7L760"/>
<dbReference type="GO" id="GO:0030198">
    <property type="term" value="P:extracellular matrix organization"/>
    <property type="evidence" value="ECO:0007669"/>
    <property type="project" value="TreeGrafter"/>
</dbReference>
<dbReference type="Gene3D" id="2.30.180.10">
    <property type="entry name" value="FAS1 domain"/>
    <property type="match status" value="2"/>
</dbReference>
<proteinExistence type="predicted"/>
<dbReference type="GO" id="GO:0050839">
    <property type="term" value="F:cell adhesion molecule binding"/>
    <property type="evidence" value="ECO:0007669"/>
    <property type="project" value="TreeGrafter"/>
</dbReference>
<dbReference type="GO" id="GO:0005615">
    <property type="term" value="C:extracellular space"/>
    <property type="evidence" value="ECO:0007669"/>
    <property type="project" value="TreeGrafter"/>
</dbReference>
<dbReference type="STRING" id="104452.A0A0L7L760"/>
<name>A0A0L7L760_OPEBR</name>
<dbReference type="Pfam" id="PF02469">
    <property type="entry name" value="Fasciclin"/>
    <property type="match status" value="2"/>
</dbReference>
<evidence type="ECO:0000313" key="3">
    <source>
        <dbReference type="Proteomes" id="UP000037510"/>
    </source>
</evidence>
<dbReference type="Proteomes" id="UP000037510">
    <property type="component" value="Unassembled WGS sequence"/>
</dbReference>
<gene>
    <name evidence="2" type="ORF">OBRU01_14286</name>
</gene>
<dbReference type="GO" id="GO:0007155">
    <property type="term" value="P:cell adhesion"/>
    <property type="evidence" value="ECO:0007669"/>
    <property type="project" value="TreeGrafter"/>
</dbReference>
<reference evidence="2 3" key="1">
    <citation type="journal article" date="2015" name="Genome Biol. Evol.">
        <title>The genome of winter moth (Operophtera brumata) provides a genomic perspective on sexual dimorphism and phenology.</title>
        <authorList>
            <person name="Derks M.F."/>
            <person name="Smit S."/>
            <person name="Salis L."/>
            <person name="Schijlen E."/>
            <person name="Bossers A."/>
            <person name="Mateman C."/>
            <person name="Pijl A.S."/>
            <person name="de Ridder D."/>
            <person name="Groenen M.A."/>
            <person name="Visser M.E."/>
            <person name="Megens H.J."/>
        </authorList>
    </citation>
    <scope>NUCLEOTIDE SEQUENCE [LARGE SCALE GENOMIC DNA]</scope>
    <source>
        <strain evidence="2">WM2013NL</strain>
        <tissue evidence="2">Head and thorax</tissue>
    </source>
</reference>
<sequence length="442" mass="49743">FLALLERNVIANTSLHYRQMTLFAPTNQAFQRYLQIATKLLMCVVLTILVVLPNLATTLTNLDYAISSELDGNPPLWVTRRRDKMHDDIYVLHVIDQVLQPLQPHGTGSSSSPGPVYNPNAMQFLEHSDVFNIGQHRLRSFRQKVNQLQKSKVFNADGRHTFFIPVDEGFKPTTRSDLIDEKVVDGHVIPHHVLFTQATPDIKEFETLAFGDNVKVIISFSTAMNGREEITYVKSNTVAGDAKHSRGVVLADIVRANIPVKNGVVHLIQRPLMVIDTSVIDFLKEKEDGPLCKFYEVIMDLGANNQFLNELTLAKDITLFAPSNEAWNDISVQNILRNHQKLKEILNLHLVRERLPMDAIIHNNMNQIYQAPTASPRKYLYFNVLNHGANQTLTVEGGGVNATVTLPNIAATNGFIHIIDRVLGVPYTTVFEKLKTDPMLNN</sequence>
<dbReference type="GO" id="GO:0031012">
    <property type="term" value="C:extracellular matrix"/>
    <property type="evidence" value="ECO:0007669"/>
    <property type="project" value="TreeGrafter"/>
</dbReference>
<evidence type="ECO:0000313" key="2">
    <source>
        <dbReference type="EMBL" id="KOB71141.1"/>
    </source>
</evidence>
<feature type="non-terminal residue" evidence="2">
    <location>
        <position position="1"/>
    </location>
</feature>
<accession>A0A0L7L760</accession>
<dbReference type="PROSITE" id="PS50213">
    <property type="entry name" value="FAS1"/>
    <property type="match status" value="3"/>
</dbReference>
<evidence type="ECO:0000259" key="1">
    <source>
        <dbReference type="PROSITE" id="PS50213"/>
    </source>
</evidence>
<comment type="caution">
    <text evidence="2">The sequence shown here is derived from an EMBL/GenBank/DDBJ whole genome shotgun (WGS) entry which is preliminary data.</text>
</comment>
<dbReference type="SMART" id="SM00554">
    <property type="entry name" value="FAS1"/>
    <property type="match status" value="3"/>
</dbReference>
<feature type="domain" description="FAS1" evidence="1">
    <location>
        <begin position="118"/>
        <end position="272"/>
    </location>
</feature>
<organism evidence="2 3">
    <name type="scientific">Operophtera brumata</name>
    <name type="common">Winter moth</name>
    <name type="synonym">Phalaena brumata</name>
    <dbReference type="NCBI Taxonomy" id="104452"/>
    <lineage>
        <taxon>Eukaryota</taxon>
        <taxon>Metazoa</taxon>
        <taxon>Ecdysozoa</taxon>
        <taxon>Arthropoda</taxon>
        <taxon>Hexapoda</taxon>
        <taxon>Insecta</taxon>
        <taxon>Pterygota</taxon>
        <taxon>Neoptera</taxon>
        <taxon>Endopterygota</taxon>
        <taxon>Lepidoptera</taxon>
        <taxon>Glossata</taxon>
        <taxon>Ditrysia</taxon>
        <taxon>Geometroidea</taxon>
        <taxon>Geometridae</taxon>
        <taxon>Larentiinae</taxon>
        <taxon>Operophtera</taxon>
    </lineage>
</organism>
<dbReference type="InterPro" id="IPR000782">
    <property type="entry name" value="FAS1_domain"/>
</dbReference>
<dbReference type="InterPro" id="IPR050904">
    <property type="entry name" value="Adhesion/Biosynth-related"/>
</dbReference>
<dbReference type="SUPFAM" id="SSF82153">
    <property type="entry name" value="FAS1 domain"/>
    <property type="match status" value="3"/>
</dbReference>
<feature type="domain" description="FAS1" evidence="1">
    <location>
        <begin position="278"/>
        <end position="423"/>
    </location>
</feature>
<protein>
    <submittedName>
        <fullName evidence="2">Fasciclin-1</fullName>
    </submittedName>
</protein>
<dbReference type="PANTHER" id="PTHR10900">
    <property type="entry name" value="PERIOSTIN-RELATED"/>
    <property type="match status" value="1"/>
</dbReference>
<feature type="domain" description="FAS1" evidence="1">
    <location>
        <begin position="1"/>
        <end position="99"/>
    </location>
</feature>
<dbReference type="PANTHER" id="PTHR10900:SF80">
    <property type="entry name" value="FASCICLIN-1"/>
    <property type="match status" value="1"/>
</dbReference>
<dbReference type="InterPro" id="IPR036378">
    <property type="entry name" value="FAS1_dom_sf"/>
</dbReference>
<keyword evidence="3" id="KW-1185">Reference proteome</keyword>
<dbReference type="EMBL" id="JTDY01002594">
    <property type="protein sequence ID" value="KOB71141.1"/>
    <property type="molecule type" value="Genomic_DNA"/>
</dbReference>